<keyword evidence="3" id="KW-1185">Reference proteome</keyword>
<keyword evidence="1" id="KW-0378">Hydrolase</keyword>
<dbReference type="Pfam" id="PF05970">
    <property type="entry name" value="PIF1"/>
    <property type="match status" value="1"/>
</dbReference>
<dbReference type="GO" id="GO:0043139">
    <property type="term" value="F:5'-3' DNA helicase activity"/>
    <property type="evidence" value="ECO:0007669"/>
    <property type="project" value="UniProtKB-EC"/>
</dbReference>
<dbReference type="SUPFAM" id="SSF52540">
    <property type="entry name" value="P-loop containing nucleoside triphosphate hydrolases"/>
    <property type="match status" value="2"/>
</dbReference>
<name>A0A6P6VKS0_COFAR</name>
<dbReference type="OrthoDB" id="272985at2759"/>
<dbReference type="RefSeq" id="XP_027102557.1">
    <property type="nucleotide sequence ID" value="XM_027246756.1"/>
</dbReference>
<evidence type="ECO:0000313" key="3">
    <source>
        <dbReference type="Proteomes" id="UP001652660"/>
    </source>
</evidence>
<evidence type="ECO:0000313" key="4">
    <source>
        <dbReference type="RefSeq" id="XP_027102557.1"/>
    </source>
</evidence>
<dbReference type="Proteomes" id="UP001652660">
    <property type="component" value="Chromosome 2c"/>
</dbReference>
<protein>
    <recommendedName>
        <fullName evidence="1">ATP-dependent DNA helicase</fullName>
        <ecNumber evidence="1">5.6.2.3</ecNumber>
    </recommendedName>
</protein>
<dbReference type="GO" id="GO:0016787">
    <property type="term" value="F:hydrolase activity"/>
    <property type="evidence" value="ECO:0007669"/>
    <property type="project" value="UniProtKB-KW"/>
</dbReference>
<dbReference type="GO" id="GO:0006310">
    <property type="term" value="P:DNA recombination"/>
    <property type="evidence" value="ECO:0007669"/>
    <property type="project" value="UniProtKB-KW"/>
</dbReference>
<sequence length="374" mass="42117">MGLLQSDTHLEDTLNEAAAFQMFSSLRTLFAILLAYCSPSNPRVIWEKYEAKMSRDFERVPDGFILSHDERLTREIWSELRIQFTEQDLLLPSKLNIGQRYAYDVILQEVFSSGNSSFFVDGPGGTSKTFLYRSILATLRSQGFITIVVASSGVAASIIPGEMTAHSRFKISLDIFASKVCHISKQSSVAKLIIMAKLILWDEVSMAKRDTIEVFDRLLRDVMDSNLPFGGKVVVFGGDFHQTLPVIQNATKDQQIEASSVNSPLWSTLRKLILTENMRDISDSHCSDFLLRIGEGCKQKDEDGKITLSKDISIPFDNKVDSLNRLMDFGFLDLSVYSSDPYQITNRCILTSKNTCVDDINEMIIDRFPGQPFV</sequence>
<keyword evidence="1" id="KW-0234">DNA repair</keyword>
<reference evidence="4" key="2">
    <citation type="submission" date="2025-08" db="UniProtKB">
        <authorList>
            <consortium name="RefSeq"/>
        </authorList>
    </citation>
    <scope>IDENTIFICATION</scope>
    <source>
        <tissue evidence="4">Leaves</tissue>
    </source>
</reference>
<comment type="cofactor">
    <cofactor evidence="1">
        <name>Mg(2+)</name>
        <dbReference type="ChEBI" id="CHEBI:18420"/>
    </cofactor>
</comment>
<keyword evidence="1" id="KW-0347">Helicase</keyword>
<dbReference type="Gene3D" id="3.40.50.300">
    <property type="entry name" value="P-loop containing nucleotide triphosphate hydrolases"/>
    <property type="match status" value="1"/>
</dbReference>
<gene>
    <name evidence="4" type="primary">LOC113723784</name>
</gene>
<dbReference type="GeneID" id="113723784"/>
<accession>A0A6P6VKS0</accession>
<dbReference type="EC" id="5.6.2.3" evidence="1"/>
<evidence type="ECO:0000256" key="1">
    <source>
        <dbReference type="RuleBase" id="RU363044"/>
    </source>
</evidence>
<proteinExistence type="inferred from homology"/>
<evidence type="ECO:0000259" key="2">
    <source>
        <dbReference type="Pfam" id="PF05970"/>
    </source>
</evidence>
<keyword evidence="1" id="KW-0227">DNA damage</keyword>
<keyword evidence="1" id="KW-0547">Nucleotide-binding</keyword>
<dbReference type="GO" id="GO:0006281">
    <property type="term" value="P:DNA repair"/>
    <property type="evidence" value="ECO:0007669"/>
    <property type="project" value="UniProtKB-KW"/>
</dbReference>
<dbReference type="GO" id="GO:0000723">
    <property type="term" value="P:telomere maintenance"/>
    <property type="evidence" value="ECO:0007669"/>
    <property type="project" value="InterPro"/>
</dbReference>
<reference evidence="3" key="1">
    <citation type="journal article" date="2025" name="Foods">
        <title>Unveiling the Microbial Signatures of Arabica Coffee Cherries: Insights into Ripeness Specific Diversity, Functional Traits, and Implications for Quality and Safety.</title>
        <authorList>
            <consortium name="RefSeq"/>
            <person name="Tenea G.N."/>
            <person name="Cifuentes V."/>
            <person name="Reyes P."/>
            <person name="Cevallos-Vallejos M."/>
        </authorList>
    </citation>
    <scope>NUCLEOTIDE SEQUENCE [LARGE SCALE GENOMIC DNA]</scope>
</reference>
<feature type="domain" description="DNA helicase Pif1-like DEAD-box helicase" evidence="2">
    <location>
        <begin position="94"/>
        <end position="296"/>
    </location>
</feature>
<dbReference type="InterPro" id="IPR010285">
    <property type="entry name" value="DNA_helicase_pif1-like_DEAD"/>
</dbReference>
<organism evidence="3 4">
    <name type="scientific">Coffea arabica</name>
    <name type="common">Arabian coffee</name>
    <dbReference type="NCBI Taxonomy" id="13443"/>
    <lineage>
        <taxon>Eukaryota</taxon>
        <taxon>Viridiplantae</taxon>
        <taxon>Streptophyta</taxon>
        <taxon>Embryophyta</taxon>
        <taxon>Tracheophyta</taxon>
        <taxon>Spermatophyta</taxon>
        <taxon>Magnoliopsida</taxon>
        <taxon>eudicotyledons</taxon>
        <taxon>Gunneridae</taxon>
        <taxon>Pentapetalae</taxon>
        <taxon>asterids</taxon>
        <taxon>lamiids</taxon>
        <taxon>Gentianales</taxon>
        <taxon>Rubiaceae</taxon>
        <taxon>Ixoroideae</taxon>
        <taxon>Gardenieae complex</taxon>
        <taxon>Bertiereae - Coffeeae clade</taxon>
        <taxon>Coffeeae</taxon>
        <taxon>Coffea</taxon>
    </lineage>
</organism>
<keyword evidence="1" id="KW-0233">DNA recombination</keyword>
<comment type="similarity">
    <text evidence="1">Belongs to the helicase family.</text>
</comment>
<dbReference type="PANTHER" id="PTHR10492:SF100">
    <property type="entry name" value="ATP-DEPENDENT DNA HELICASE"/>
    <property type="match status" value="1"/>
</dbReference>
<keyword evidence="1" id="KW-0067">ATP-binding</keyword>
<comment type="catalytic activity">
    <reaction evidence="1">
        <text>ATP + H2O = ADP + phosphate + H(+)</text>
        <dbReference type="Rhea" id="RHEA:13065"/>
        <dbReference type="ChEBI" id="CHEBI:15377"/>
        <dbReference type="ChEBI" id="CHEBI:15378"/>
        <dbReference type="ChEBI" id="CHEBI:30616"/>
        <dbReference type="ChEBI" id="CHEBI:43474"/>
        <dbReference type="ChEBI" id="CHEBI:456216"/>
        <dbReference type="EC" id="5.6.2.3"/>
    </reaction>
</comment>
<dbReference type="AlphaFoldDB" id="A0A6P6VKS0"/>
<dbReference type="InterPro" id="IPR027417">
    <property type="entry name" value="P-loop_NTPase"/>
</dbReference>
<dbReference type="GO" id="GO:0005524">
    <property type="term" value="F:ATP binding"/>
    <property type="evidence" value="ECO:0007669"/>
    <property type="project" value="UniProtKB-KW"/>
</dbReference>
<dbReference type="PANTHER" id="PTHR10492">
    <property type="match status" value="1"/>
</dbReference>